<feature type="signal peptide" evidence="1">
    <location>
        <begin position="1"/>
        <end position="22"/>
    </location>
</feature>
<dbReference type="AlphaFoldDB" id="A0A0N1KUH3"/>
<name>A0A0N1KUH3_CHRID</name>
<dbReference type="PATRIC" id="fig|253.9.peg.93"/>
<evidence type="ECO:0000313" key="3">
    <source>
        <dbReference type="Proteomes" id="UP000037953"/>
    </source>
</evidence>
<reference evidence="3" key="2">
    <citation type="submission" date="2015-09" db="EMBL/GenBank/DDBJ databases">
        <title>Draft genome sequence of a multidrug-resistant Chryseobacterium indologenes isolate from Malaysia.</title>
        <authorList>
            <person name="Yu C.Y."/>
            <person name="Ang G.Y."/>
            <person name="Chan K.-G."/>
        </authorList>
    </citation>
    <scope>NUCLEOTIDE SEQUENCE [LARGE SCALE GENOMIC DNA]</scope>
    <source>
        <strain evidence="3">CI_885</strain>
    </source>
</reference>
<protein>
    <recommendedName>
        <fullName evidence="4">Por secretion system C-terminal sorting domain-containing protein</fullName>
    </recommendedName>
</protein>
<sequence length="198" mass="22305">MNTLLKAVLFAGSLLFSANVMSKDRDFSLSFGNMQARTLNFELSNAKSVSVFVYNSTHDELFSENLADGDHVVKTYDLQGFAPGIYYLVAESEMKIEKYQIKINADHVIEVEKTPISTVNKPEYTVSDHIAKLHMSDVKGPVTISVYDLSNTNYYTSSRKYADGKVDITFDLDPKTADQYIIQVEENGNVFNKMISLR</sequence>
<gene>
    <name evidence="2" type="ORF">AOB46_00420</name>
</gene>
<dbReference type="RefSeq" id="WP_062696083.1">
    <property type="nucleotide sequence ID" value="NZ_LJOD01000001.1"/>
</dbReference>
<proteinExistence type="predicted"/>
<comment type="caution">
    <text evidence="2">The sequence shown here is derived from an EMBL/GenBank/DDBJ whole genome shotgun (WGS) entry which is preliminary data.</text>
</comment>
<organism evidence="2 3">
    <name type="scientific">Chryseobacterium indologenes</name>
    <name type="common">Flavobacterium indologenes</name>
    <dbReference type="NCBI Taxonomy" id="253"/>
    <lineage>
        <taxon>Bacteria</taxon>
        <taxon>Pseudomonadati</taxon>
        <taxon>Bacteroidota</taxon>
        <taxon>Flavobacteriia</taxon>
        <taxon>Flavobacteriales</taxon>
        <taxon>Weeksellaceae</taxon>
        <taxon>Chryseobacterium group</taxon>
        <taxon>Chryseobacterium</taxon>
    </lineage>
</organism>
<feature type="chain" id="PRO_5005876241" description="Por secretion system C-terminal sorting domain-containing protein" evidence="1">
    <location>
        <begin position="23"/>
        <end position="198"/>
    </location>
</feature>
<dbReference type="OrthoDB" id="978867at2"/>
<reference evidence="2 3" key="1">
    <citation type="journal article" date="2015" name="Genom Data">
        <title>Draft genome sequence of a multidrug-resistant Chryseobacterium indologenes isolate from Malaysia.</title>
        <authorList>
            <person name="Yu C.Y."/>
            <person name="Ang G.Y."/>
            <person name="Cheng H.J."/>
            <person name="Cheong Y.M."/>
            <person name="Yin W.F."/>
            <person name="Chan K.G."/>
        </authorList>
    </citation>
    <scope>NUCLEOTIDE SEQUENCE [LARGE SCALE GENOMIC DNA]</scope>
    <source>
        <strain evidence="2 3">CI_885</strain>
    </source>
</reference>
<dbReference type="EMBL" id="LJOD01000001">
    <property type="protein sequence ID" value="KPE52529.1"/>
    <property type="molecule type" value="Genomic_DNA"/>
</dbReference>
<accession>A0A0N1KUH3</accession>
<evidence type="ECO:0000256" key="1">
    <source>
        <dbReference type="SAM" id="SignalP"/>
    </source>
</evidence>
<dbReference type="Proteomes" id="UP000037953">
    <property type="component" value="Unassembled WGS sequence"/>
</dbReference>
<evidence type="ECO:0000313" key="2">
    <source>
        <dbReference type="EMBL" id="KPE52529.1"/>
    </source>
</evidence>
<keyword evidence="1" id="KW-0732">Signal</keyword>
<evidence type="ECO:0008006" key="4">
    <source>
        <dbReference type="Google" id="ProtNLM"/>
    </source>
</evidence>